<dbReference type="AlphaFoldDB" id="A0A7Z8Z6K8"/>
<keyword evidence="2" id="KW-1185">Reference proteome</keyword>
<organism evidence="1 2">
    <name type="scientific">Raoultella terrigena</name>
    <name type="common">Klebsiella terrigena</name>
    <dbReference type="NCBI Taxonomy" id="577"/>
    <lineage>
        <taxon>Bacteria</taxon>
        <taxon>Pseudomonadati</taxon>
        <taxon>Pseudomonadota</taxon>
        <taxon>Gammaproteobacteria</taxon>
        <taxon>Enterobacterales</taxon>
        <taxon>Enterobacteriaceae</taxon>
        <taxon>Klebsiella/Raoultella group</taxon>
        <taxon>Raoultella</taxon>
    </lineage>
</organism>
<keyword evidence="1" id="KW-0614">Plasmid</keyword>
<gene>
    <name evidence="1" type="ORF">NCTC9997_00081</name>
</gene>
<sequence length="71" mass="7873">MALFVYQGSQSGNEDLIKEGKYWSTDCILKEVDIPTGFLTSNINRLDCSGVIVNVMTDKYDSAVSAYNKSK</sequence>
<protein>
    <submittedName>
        <fullName evidence="1">Uncharacterized protein</fullName>
    </submittedName>
</protein>
<evidence type="ECO:0000313" key="1">
    <source>
        <dbReference type="EMBL" id="VED42721.1"/>
    </source>
</evidence>
<geneLocation type="plasmid" evidence="1 2">
    <name>2</name>
</geneLocation>
<dbReference type="EMBL" id="LR134252">
    <property type="protein sequence ID" value="VED42721.1"/>
    <property type="molecule type" value="Genomic_DNA"/>
</dbReference>
<name>A0A7Z8Z6K8_RAOTE</name>
<evidence type="ECO:0000313" key="2">
    <source>
        <dbReference type="Proteomes" id="UP000267630"/>
    </source>
</evidence>
<accession>A0A7Z8Z6K8</accession>
<proteinExistence type="predicted"/>
<dbReference type="Proteomes" id="UP000267630">
    <property type="component" value="Plasmid 2"/>
</dbReference>
<reference evidence="1 2" key="1">
    <citation type="submission" date="2018-12" db="EMBL/GenBank/DDBJ databases">
        <authorList>
            <consortium name="Pathogen Informatics"/>
        </authorList>
    </citation>
    <scope>NUCLEOTIDE SEQUENCE [LARGE SCALE GENOMIC DNA]</scope>
    <source>
        <strain evidence="1 2">NCTC9997</strain>
        <plasmid evidence="1 2">2</plasmid>
    </source>
</reference>